<sequence length="64" mass="7508">MNKILIRDYYYSCSDGCCSEYGTELFVNEELVGTFTDVDEDVVRNLLEALDVEFELEYTYDNQD</sequence>
<dbReference type="OrthoDB" id="2882596at2"/>
<gene>
    <name evidence="1" type="ORF">PIL02S_03415</name>
</gene>
<dbReference type="RefSeq" id="WP_110820925.1">
    <property type="nucleotide sequence ID" value="NZ_PRLG01000020.1"/>
</dbReference>
<comment type="caution">
    <text evidence="1">The sequence shown here is derived from an EMBL/GenBank/DDBJ whole genome shotgun (WGS) entry which is preliminary data.</text>
</comment>
<name>A0A2W0CC53_9BACL</name>
<accession>A0A2W0CC53</accession>
<protein>
    <submittedName>
        <fullName evidence="1">Uncharacterized protein</fullName>
    </submittedName>
</protein>
<evidence type="ECO:0000313" key="2">
    <source>
        <dbReference type="Proteomes" id="UP000247459"/>
    </source>
</evidence>
<dbReference type="AlphaFoldDB" id="A0A2W0CC53"/>
<organism evidence="1 2">
    <name type="scientific">Paenibacillus illinoisensis</name>
    <dbReference type="NCBI Taxonomy" id="59845"/>
    <lineage>
        <taxon>Bacteria</taxon>
        <taxon>Bacillati</taxon>
        <taxon>Bacillota</taxon>
        <taxon>Bacilli</taxon>
        <taxon>Bacillales</taxon>
        <taxon>Paenibacillaceae</taxon>
        <taxon>Paenibacillus</taxon>
    </lineage>
</organism>
<reference evidence="1 2" key="1">
    <citation type="submission" date="2018-01" db="EMBL/GenBank/DDBJ databases">
        <title>Genome sequence of the PGP bacterium Paenibacillus illinoisensis E3.</title>
        <authorList>
            <person name="Rolli E."/>
            <person name="Marasco R."/>
            <person name="Bessem C."/>
            <person name="Michoud G."/>
            <person name="Gaiarsa S."/>
            <person name="Borin S."/>
            <person name="Daffonchio D."/>
        </authorList>
    </citation>
    <scope>NUCLEOTIDE SEQUENCE [LARGE SCALE GENOMIC DNA]</scope>
    <source>
        <strain evidence="1 2">E3</strain>
    </source>
</reference>
<dbReference type="Proteomes" id="UP000247459">
    <property type="component" value="Unassembled WGS sequence"/>
</dbReference>
<dbReference type="EMBL" id="PRLG01000020">
    <property type="protein sequence ID" value="PYY28269.1"/>
    <property type="molecule type" value="Genomic_DNA"/>
</dbReference>
<evidence type="ECO:0000313" key="1">
    <source>
        <dbReference type="EMBL" id="PYY28269.1"/>
    </source>
</evidence>
<proteinExistence type="predicted"/>